<dbReference type="RefSeq" id="WP_110474932.1">
    <property type="nucleotide sequence ID" value="NZ_BMWQ01000002.1"/>
</dbReference>
<evidence type="ECO:0000256" key="1">
    <source>
        <dbReference type="ARBA" id="ARBA00022741"/>
    </source>
</evidence>
<dbReference type="Gene3D" id="2.40.100.10">
    <property type="entry name" value="Cyclophilin-like"/>
    <property type="match status" value="1"/>
</dbReference>
<dbReference type="Proteomes" id="UP000248054">
    <property type="component" value="Unassembled WGS sequence"/>
</dbReference>
<evidence type="ECO:0000313" key="5">
    <source>
        <dbReference type="EMBL" id="PYE81532.1"/>
    </source>
</evidence>
<keyword evidence="2" id="KW-0378">Hydrolase</keyword>
<accession>A0A2V4WX05</accession>
<keyword evidence="1" id="KW-0547">Nucleotide-binding</keyword>
<dbReference type="PANTHER" id="PTHR43309:SF5">
    <property type="entry name" value="5-OXOPROLINASE SUBUNIT C"/>
    <property type="match status" value="1"/>
</dbReference>
<dbReference type="AlphaFoldDB" id="A0A2V4WX05"/>
<dbReference type="InterPro" id="IPR052708">
    <property type="entry name" value="PxpC"/>
</dbReference>
<reference evidence="5 6" key="1">
    <citation type="submission" date="2018-06" db="EMBL/GenBank/DDBJ databases">
        <title>Genomic Encyclopedia of Type Strains, Phase III (KMG-III): the genomes of soil and plant-associated and newly described type strains.</title>
        <authorList>
            <person name="Whitman W."/>
        </authorList>
    </citation>
    <scope>NUCLEOTIDE SEQUENCE [LARGE SCALE GENOMIC DNA]</scope>
    <source>
        <strain evidence="5 6">CECT 7945</strain>
    </source>
</reference>
<keyword evidence="6" id="KW-1185">Reference proteome</keyword>
<dbReference type="GO" id="GO:0016787">
    <property type="term" value="F:hydrolase activity"/>
    <property type="evidence" value="ECO:0007669"/>
    <property type="project" value="UniProtKB-KW"/>
</dbReference>
<dbReference type="GO" id="GO:0005524">
    <property type="term" value="F:ATP binding"/>
    <property type="evidence" value="ECO:0007669"/>
    <property type="project" value="UniProtKB-KW"/>
</dbReference>
<dbReference type="PANTHER" id="PTHR43309">
    <property type="entry name" value="5-OXOPROLINASE SUBUNIT C"/>
    <property type="match status" value="1"/>
</dbReference>
<gene>
    <name evidence="5" type="ORF">DFQ11_102106</name>
</gene>
<protein>
    <submittedName>
        <fullName evidence="5">Biotin-dependent carboxylase-like uncharacterized protein</fullName>
    </submittedName>
</protein>
<dbReference type="InterPro" id="IPR003778">
    <property type="entry name" value="CT_A_B"/>
</dbReference>
<dbReference type="SMART" id="SM00797">
    <property type="entry name" value="AHS2"/>
    <property type="match status" value="1"/>
</dbReference>
<keyword evidence="3" id="KW-0067">ATP-binding</keyword>
<feature type="domain" description="Carboxyltransferase" evidence="4">
    <location>
        <begin position="23"/>
        <end position="283"/>
    </location>
</feature>
<dbReference type="OrthoDB" id="9782422at2"/>
<evidence type="ECO:0000256" key="3">
    <source>
        <dbReference type="ARBA" id="ARBA00022840"/>
    </source>
</evidence>
<proteinExistence type="predicted"/>
<comment type="caution">
    <text evidence="5">The sequence shown here is derived from an EMBL/GenBank/DDBJ whole genome shotgun (WGS) entry which is preliminary data.</text>
</comment>
<evidence type="ECO:0000256" key="2">
    <source>
        <dbReference type="ARBA" id="ARBA00022801"/>
    </source>
</evidence>
<dbReference type="EMBL" id="QJTD01000002">
    <property type="protein sequence ID" value="PYE81532.1"/>
    <property type="molecule type" value="Genomic_DNA"/>
</dbReference>
<evidence type="ECO:0000259" key="4">
    <source>
        <dbReference type="SMART" id="SM00797"/>
    </source>
</evidence>
<evidence type="ECO:0000313" key="6">
    <source>
        <dbReference type="Proteomes" id="UP000248054"/>
    </source>
</evidence>
<organism evidence="5 6">
    <name type="scientific">Winogradskyella epiphytica</name>
    <dbReference type="NCBI Taxonomy" id="262005"/>
    <lineage>
        <taxon>Bacteria</taxon>
        <taxon>Pseudomonadati</taxon>
        <taxon>Bacteroidota</taxon>
        <taxon>Flavobacteriia</taxon>
        <taxon>Flavobacteriales</taxon>
        <taxon>Flavobacteriaceae</taxon>
        <taxon>Winogradskyella</taxon>
    </lineage>
</organism>
<dbReference type="InterPro" id="IPR029000">
    <property type="entry name" value="Cyclophilin-like_dom_sf"/>
</dbReference>
<name>A0A2V4WX05_9FLAO</name>
<dbReference type="Pfam" id="PF02626">
    <property type="entry name" value="CT_A_B"/>
    <property type="match status" value="1"/>
</dbReference>
<sequence>MIKVLKSGFYSTIQDQGRFGYRTYGVPVSGAMDSYSSLFANALLGNTQNAAVLEMTMIGAQLKFQTSTAIAITGANMRPTLNDLPIPMFNSINVKTGDVLSFGNAIKGFRTYLGVEGGFLTEEVLGSRSMAKAITKDVNIKSGSILNVRNLSINYKRKNATLRFDSSILDDQVLEAFEGPEFDKLSKEQKSLLVSRSFQVSKYNNRMAYQLQPFLKNNLEPILTGPVLPGTIQLTPSGQLIVLMRDAQTTGGYPRVLQLTKKAINILSQKTTGNTINFQLISL</sequence>